<evidence type="ECO:0008006" key="4">
    <source>
        <dbReference type="Google" id="ProtNLM"/>
    </source>
</evidence>
<proteinExistence type="predicted"/>
<protein>
    <recommendedName>
        <fullName evidence="4">Energy-converting hydrogenase B, subunit J</fullName>
    </recommendedName>
</protein>
<evidence type="ECO:0000256" key="1">
    <source>
        <dbReference type="SAM" id="Phobius"/>
    </source>
</evidence>
<feature type="transmembrane region" description="Helical" evidence="1">
    <location>
        <begin position="30"/>
        <end position="52"/>
    </location>
</feature>
<feature type="transmembrane region" description="Helical" evidence="1">
    <location>
        <begin position="6"/>
        <end position="23"/>
    </location>
</feature>
<dbReference type="OrthoDB" id="82319at2157"/>
<dbReference type="Proteomes" id="UP000003706">
    <property type="component" value="Unassembled WGS sequence"/>
</dbReference>
<reference evidence="2 3" key="1">
    <citation type="submission" date="2011-09" db="EMBL/GenBank/DDBJ databases">
        <title>The draft genome of Methanotorris formicicus Mc-S-70.</title>
        <authorList>
            <consortium name="US DOE Joint Genome Institute (JGI-PGF)"/>
            <person name="Lucas S."/>
            <person name="Han J."/>
            <person name="Lapidus A."/>
            <person name="Cheng J.-F."/>
            <person name="Goodwin L."/>
            <person name="Pitluck S."/>
            <person name="Peters L."/>
            <person name="Land M.L."/>
            <person name="Hauser L."/>
            <person name="Sieprawska-Lupa M."/>
            <person name="Takai K."/>
            <person name="Miyazaki J."/>
            <person name="Whitman W."/>
            <person name="Woyke T.J."/>
        </authorList>
    </citation>
    <scope>NUCLEOTIDE SEQUENCE [LARGE SCALE GENOMIC DNA]</scope>
    <source>
        <strain evidence="2 3">Mc-S-70</strain>
    </source>
</reference>
<accession>H1KXT5</accession>
<dbReference type="RefSeq" id="WP_007044051.1">
    <property type="nucleotide sequence ID" value="NZ_AGJL01000011.1"/>
</dbReference>
<evidence type="ECO:0000313" key="3">
    <source>
        <dbReference type="Proteomes" id="UP000003706"/>
    </source>
</evidence>
<keyword evidence="1" id="KW-1133">Transmembrane helix</keyword>
<dbReference type="EMBL" id="AGJL01000011">
    <property type="protein sequence ID" value="EHP87927.1"/>
    <property type="molecule type" value="Genomic_DNA"/>
</dbReference>
<dbReference type="AlphaFoldDB" id="H1KXT5"/>
<keyword evidence="1" id="KW-0472">Membrane</keyword>
<feature type="transmembrane region" description="Helical" evidence="1">
    <location>
        <begin position="58"/>
        <end position="79"/>
    </location>
</feature>
<gene>
    <name evidence="2" type="ORF">MetfoDRAFT_0608</name>
</gene>
<name>H1KXT5_9EURY</name>
<keyword evidence="3" id="KW-1185">Reference proteome</keyword>
<sequence length="80" mass="8987">MDANLYFAPIVGFLIGMVLGTKFREKIKVISFYLIVGGIMAYFLKPLPYYNFPVPSSLTYFLSILGIIVGNLLFGGKWVE</sequence>
<organism evidence="2 3">
    <name type="scientific">Methanotorris formicicus Mc-S-70</name>
    <dbReference type="NCBI Taxonomy" id="647171"/>
    <lineage>
        <taxon>Archaea</taxon>
        <taxon>Methanobacteriati</taxon>
        <taxon>Methanobacteriota</taxon>
        <taxon>Methanomada group</taxon>
        <taxon>Methanococci</taxon>
        <taxon>Methanococcales</taxon>
        <taxon>Methanocaldococcaceae</taxon>
        <taxon>Methanotorris</taxon>
    </lineage>
</organism>
<comment type="caution">
    <text evidence="2">The sequence shown here is derived from an EMBL/GenBank/DDBJ whole genome shotgun (WGS) entry which is preliminary data.</text>
</comment>
<keyword evidence="1" id="KW-0812">Transmembrane</keyword>
<dbReference type="STRING" id="647171.MetfoDRAFT_0608"/>
<evidence type="ECO:0000313" key="2">
    <source>
        <dbReference type="EMBL" id="EHP87927.1"/>
    </source>
</evidence>